<evidence type="ECO:0000313" key="1">
    <source>
        <dbReference type="EMBL" id="KAI3687435.1"/>
    </source>
</evidence>
<dbReference type="EMBL" id="CM042044">
    <property type="protein sequence ID" value="KAI3687435.1"/>
    <property type="molecule type" value="Genomic_DNA"/>
</dbReference>
<dbReference type="Proteomes" id="UP001056120">
    <property type="component" value="Linkage Group LG27"/>
</dbReference>
<gene>
    <name evidence="1" type="ORF">L1987_81131</name>
</gene>
<reference evidence="2" key="1">
    <citation type="journal article" date="2022" name="Mol. Ecol. Resour.">
        <title>The genomes of chicory, endive, great burdock and yacon provide insights into Asteraceae palaeo-polyploidization history and plant inulin production.</title>
        <authorList>
            <person name="Fan W."/>
            <person name="Wang S."/>
            <person name="Wang H."/>
            <person name="Wang A."/>
            <person name="Jiang F."/>
            <person name="Liu H."/>
            <person name="Zhao H."/>
            <person name="Xu D."/>
            <person name="Zhang Y."/>
        </authorList>
    </citation>
    <scope>NUCLEOTIDE SEQUENCE [LARGE SCALE GENOMIC DNA]</scope>
    <source>
        <strain evidence="2">cv. Yunnan</strain>
    </source>
</reference>
<proteinExistence type="predicted"/>
<evidence type="ECO:0000313" key="2">
    <source>
        <dbReference type="Proteomes" id="UP001056120"/>
    </source>
</evidence>
<comment type="caution">
    <text evidence="1">The sequence shown here is derived from an EMBL/GenBank/DDBJ whole genome shotgun (WGS) entry which is preliminary data.</text>
</comment>
<protein>
    <submittedName>
        <fullName evidence="1">Uncharacterized protein</fullName>
    </submittedName>
</protein>
<reference evidence="1 2" key="2">
    <citation type="journal article" date="2022" name="Mol. Ecol. Resour.">
        <title>The genomes of chicory, endive, great burdock and yacon provide insights into Asteraceae paleo-polyploidization history and plant inulin production.</title>
        <authorList>
            <person name="Fan W."/>
            <person name="Wang S."/>
            <person name="Wang H."/>
            <person name="Wang A."/>
            <person name="Jiang F."/>
            <person name="Liu H."/>
            <person name="Zhao H."/>
            <person name="Xu D."/>
            <person name="Zhang Y."/>
        </authorList>
    </citation>
    <scope>NUCLEOTIDE SEQUENCE [LARGE SCALE GENOMIC DNA]</scope>
    <source>
        <strain evidence="2">cv. Yunnan</strain>
        <tissue evidence="1">Leaves</tissue>
    </source>
</reference>
<sequence length="89" mass="10084">MLCGTYDLLYMFLHGNICIHMIRYMLALLICTQSSGQLIPCEFESTLITGAGSGITGGSWWPQLDVLRTEHLQSGHVVFEWSQYRMQSP</sequence>
<organism evidence="1 2">
    <name type="scientific">Smallanthus sonchifolius</name>
    <dbReference type="NCBI Taxonomy" id="185202"/>
    <lineage>
        <taxon>Eukaryota</taxon>
        <taxon>Viridiplantae</taxon>
        <taxon>Streptophyta</taxon>
        <taxon>Embryophyta</taxon>
        <taxon>Tracheophyta</taxon>
        <taxon>Spermatophyta</taxon>
        <taxon>Magnoliopsida</taxon>
        <taxon>eudicotyledons</taxon>
        <taxon>Gunneridae</taxon>
        <taxon>Pentapetalae</taxon>
        <taxon>asterids</taxon>
        <taxon>campanulids</taxon>
        <taxon>Asterales</taxon>
        <taxon>Asteraceae</taxon>
        <taxon>Asteroideae</taxon>
        <taxon>Heliantheae alliance</taxon>
        <taxon>Millerieae</taxon>
        <taxon>Smallanthus</taxon>
    </lineage>
</organism>
<keyword evidence="2" id="KW-1185">Reference proteome</keyword>
<accession>A0ACB8YQV8</accession>
<name>A0ACB8YQV8_9ASTR</name>